<accession>A0A8J3X005</accession>
<dbReference type="AlphaFoldDB" id="A0A8J3X005"/>
<dbReference type="Proteomes" id="UP000599074">
    <property type="component" value="Unassembled WGS sequence"/>
</dbReference>
<evidence type="ECO:0000313" key="1">
    <source>
        <dbReference type="EMBL" id="GII21844.1"/>
    </source>
</evidence>
<sequence length="90" mass="9896">MPSDRQQFHARHVAALDLVEAWMHDEDADISNIADDLAREPQAACYALARITDVALQLWANAADIDRDQAFAALRAKVEGDLADSPHGGW</sequence>
<evidence type="ECO:0000313" key="2">
    <source>
        <dbReference type="Proteomes" id="UP000599074"/>
    </source>
</evidence>
<proteinExistence type="predicted"/>
<reference evidence="1" key="1">
    <citation type="submission" date="2021-01" db="EMBL/GenBank/DDBJ databases">
        <title>Whole genome shotgun sequence of Planosporangium mesophilum NBRC 109066.</title>
        <authorList>
            <person name="Komaki H."/>
            <person name="Tamura T."/>
        </authorList>
    </citation>
    <scope>NUCLEOTIDE SEQUENCE</scope>
    <source>
        <strain evidence="1">NBRC 109066</strain>
    </source>
</reference>
<organism evidence="1 2">
    <name type="scientific">Planosporangium mesophilum</name>
    <dbReference type="NCBI Taxonomy" id="689768"/>
    <lineage>
        <taxon>Bacteria</taxon>
        <taxon>Bacillati</taxon>
        <taxon>Actinomycetota</taxon>
        <taxon>Actinomycetes</taxon>
        <taxon>Micromonosporales</taxon>
        <taxon>Micromonosporaceae</taxon>
        <taxon>Planosporangium</taxon>
    </lineage>
</organism>
<protein>
    <submittedName>
        <fullName evidence="1">Uncharacterized protein</fullName>
    </submittedName>
</protein>
<dbReference type="EMBL" id="BOON01000014">
    <property type="protein sequence ID" value="GII21844.1"/>
    <property type="molecule type" value="Genomic_DNA"/>
</dbReference>
<comment type="caution">
    <text evidence="1">The sequence shown here is derived from an EMBL/GenBank/DDBJ whole genome shotgun (WGS) entry which is preliminary data.</text>
</comment>
<keyword evidence="2" id="KW-1185">Reference proteome</keyword>
<gene>
    <name evidence="1" type="ORF">Pme01_14410</name>
</gene>
<name>A0A8J3X005_9ACTN</name>